<dbReference type="AlphaFoldDB" id="A0A9J6E0R9"/>
<name>A0A9J6E0R9_RHIMP</name>
<feature type="region of interest" description="Disordered" evidence="1">
    <location>
        <begin position="15"/>
        <end position="46"/>
    </location>
</feature>
<dbReference type="Proteomes" id="UP000821866">
    <property type="component" value="Chromosome 4"/>
</dbReference>
<proteinExistence type="predicted"/>
<reference evidence="2" key="2">
    <citation type="submission" date="2021-09" db="EMBL/GenBank/DDBJ databases">
        <authorList>
            <person name="Jia N."/>
            <person name="Wang J."/>
            <person name="Shi W."/>
            <person name="Du L."/>
            <person name="Sun Y."/>
            <person name="Zhan W."/>
            <person name="Jiang J."/>
            <person name="Wang Q."/>
            <person name="Zhang B."/>
            <person name="Ji P."/>
            <person name="Sakyi L.B."/>
            <person name="Cui X."/>
            <person name="Yuan T."/>
            <person name="Jiang B."/>
            <person name="Yang W."/>
            <person name="Lam T.T.-Y."/>
            <person name="Chang Q."/>
            <person name="Ding S."/>
            <person name="Wang X."/>
            <person name="Zhu J."/>
            <person name="Ruan X."/>
            <person name="Zhao L."/>
            <person name="Wei J."/>
            <person name="Que T."/>
            <person name="Du C."/>
            <person name="Cheng J."/>
            <person name="Dai P."/>
            <person name="Han X."/>
            <person name="Huang E."/>
            <person name="Gao Y."/>
            <person name="Liu J."/>
            <person name="Shao H."/>
            <person name="Ye R."/>
            <person name="Li L."/>
            <person name="Wei W."/>
            <person name="Wang X."/>
            <person name="Wang C."/>
            <person name="Huo Q."/>
            <person name="Li W."/>
            <person name="Guo W."/>
            <person name="Chen H."/>
            <person name="Chen S."/>
            <person name="Zhou L."/>
            <person name="Zhou L."/>
            <person name="Ni X."/>
            <person name="Tian J."/>
            <person name="Zhou Y."/>
            <person name="Sheng Y."/>
            <person name="Liu T."/>
            <person name="Pan Y."/>
            <person name="Xia L."/>
            <person name="Li J."/>
            <person name="Zhao F."/>
            <person name="Cao W."/>
        </authorList>
    </citation>
    <scope>NUCLEOTIDE SEQUENCE</scope>
    <source>
        <strain evidence="2">Rmic-2018</strain>
        <tissue evidence="2">Larvae</tissue>
    </source>
</reference>
<evidence type="ECO:0000313" key="3">
    <source>
        <dbReference type="Proteomes" id="UP000821866"/>
    </source>
</evidence>
<dbReference type="EMBL" id="JABSTU010000006">
    <property type="protein sequence ID" value="KAH8028083.1"/>
    <property type="molecule type" value="Genomic_DNA"/>
</dbReference>
<dbReference type="SUPFAM" id="SSF56574">
    <property type="entry name" value="Serpins"/>
    <property type="match status" value="1"/>
</dbReference>
<protein>
    <recommendedName>
        <fullName evidence="4">Serpin domain-containing protein</fullName>
    </recommendedName>
</protein>
<comment type="caution">
    <text evidence="2">The sequence shown here is derived from an EMBL/GenBank/DDBJ whole genome shotgun (WGS) entry which is preliminary data.</text>
</comment>
<dbReference type="VEuPathDB" id="VectorBase:LOC119168159"/>
<organism evidence="2 3">
    <name type="scientific">Rhipicephalus microplus</name>
    <name type="common">Cattle tick</name>
    <name type="synonym">Boophilus microplus</name>
    <dbReference type="NCBI Taxonomy" id="6941"/>
    <lineage>
        <taxon>Eukaryota</taxon>
        <taxon>Metazoa</taxon>
        <taxon>Ecdysozoa</taxon>
        <taxon>Arthropoda</taxon>
        <taxon>Chelicerata</taxon>
        <taxon>Arachnida</taxon>
        <taxon>Acari</taxon>
        <taxon>Parasitiformes</taxon>
        <taxon>Ixodida</taxon>
        <taxon>Ixodoidea</taxon>
        <taxon>Ixodidae</taxon>
        <taxon>Rhipicephalinae</taxon>
        <taxon>Rhipicephalus</taxon>
        <taxon>Boophilus</taxon>
    </lineage>
</organism>
<accession>A0A9J6E0R9</accession>
<keyword evidence="3" id="KW-1185">Reference proteome</keyword>
<feature type="compositionally biased region" description="Polar residues" evidence="1">
    <location>
        <begin position="27"/>
        <end position="46"/>
    </location>
</feature>
<dbReference type="Gene3D" id="1.10.287.580">
    <property type="entry name" value="Helix hairpin bin"/>
    <property type="match status" value="1"/>
</dbReference>
<evidence type="ECO:0008006" key="4">
    <source>
        <dbReference type="Google" id="ProtNLM"/>
    </source>
</evidence>
<reference evidence="2" key="1">
    <citation type="journal article" date="2020" name="Cell">
        <title>Large-Scale Comparative Analyses of Tick Genomes Elucidate Their Genetic Diversity and Vector Capacities.</title>
        <authorList>
            <consortium name="Tick Genome and Microbiome Consortium (TIGMIC)"/>
            <person name="Jia N."/>
            <person name="Wang J."/>
            <person name="Shi W."/>
            <person name="Du L."/>
            <person name="Sun Y."/>
            <person name="Zhan W."/>
            <person name="Jiang J.F."/>
            <person name="Wang Q."/>
            <person name="Zhang B."/>
            <person name="Ji P."/>
            <person name="Bell-Sakyi L."/>
            <person name="Cui X.M."/>
            <person name="Yuan T.T."/>
            <person name="Jiang B.G."/>
            <person name="Yang W.F."/>
            <person name="Lam T.T."/>
            <person name="Chang Q.C."/>
            <person name="Ding S.J."/>
            <person name="Wang X.J."/>
            <person name="Zhu J.G."/>
            <person name="Ruan X.D."/>
            <person name="Zhao L."/>
            <person name="Wei J.T."/>
            <person name="Ye R.Z."/>
            <person name="Que T.C."/>
            <person name="Du C.H."/>
            <person name="Zhou Y.H."/>
            <person name="Cheng J.X."/>
            <person name="Dai P.F."/>
            <person name="Guo W.B."/>
            <person name="Han X.H."/>
            <person name="Huang E.J."/>
            <person name="Li L.F."/>
            <person name="Wei W."/>
            <person name="Gao Y.C."/>
            <person name="Liu J.Z."/>
            <person name="Shao H.Z."/>
            <person name="Wang X."/>
            <person name="Wang C.C."/>
            <person name="Yang T.C."/>
            <person name="Huo Q.B."/>
            <person name="Li W."/>
            <person name="Chen H.Y."/>
            <person name="Chen S.E."/>
            <person name="Zhou L.G."/>
            <person name="Ni X.B."/>
            <person name="Tian J.H."/>
            <person name="Sheng Y."/>
            <person name="Liu T."/>
            <person name="Pan Y.S."/>
            <person name="Xia L.Y."/>
            <person name="Li J."/>
            <person name="Zhao F."/>
            <person name="Cao W.C."/>
        </authorList>
    </citation>
    <scope>NUCLEOTIDE SEQUENCE</scope>
    <source>
        <strain evidence="2">Rmic-2018</strain>
    </source>
</reference>
<sequence>MHHFIQQLRHGWHLSRNRGVQDGGSGRNQVSSTGPNEPTASGHGNTVQPAQLQTLESTIVGLAVDLYRRLVVHVAHNHAHHDVACGGESNYARENVIFSPVTVAAALSMTLAGARSKTAEVRFPPE</sequence>
<dbReference type="InterPro" id="IPR036186">
    <property type="entry name" value="Serpin_sf"/>
</dbReference>
<evidence type="ECO:0000313" key="2">
    <source>
        <dbReference type="EMBL" id="KAH8028083.1"/>
    </source>
</evidence>
<evidence type="ECO:0000256" key="1">
    <source>
        <dbReference type="SAM" id="MobiDB-lite"/>
    </source>
</evidence>
<gene>
    <name evidence="2" type="ORF">HPB51_012669</name>
</gene>